<feature type="transmembrane region" description="Helical" evidence="8">
    <location>
        <begin position="21"/>
        <end position="42"/>
    </location>
</feature>
<evidence type="ECO:0000256" key="2">
    <source>
        <dbReference type="ARBA" id="ARBA00022490"/>
    </source>
</evidence>
<dbReference type="RefSeq" id="WP_015470590.1">
    <property type="nucleotide sequence ID" value="NC_020813.1"/>
</dbReference>
<dbReference type="GO" id="GO:0005737">
    <property type="term" value="C:cytoplasm"/>
    <property type="evidence" value="ECO:0007669"/>
    <property type="project" value="UniProtKB-SubCell"/>
</dbReference>
<dbReference type="InterPro" id="IPR027640">
    <property type="entry name" value="Kinesin-like_fam"/>
</dbReference>
<feature type="coiled-coil region" evidence="6">
    <location>
        <begin position="242"/>
        <end position="290"/>
    </location>
</feature>
<evidence type="ECO:0000313" key="9">
    <source>
        <dbReference type="EMBL" id="AGH96100.1"/>
    </source>
</evidence>
<evidence type="ECO:0000256" key="7">
    <source>
        <dbReference type="SAM" id="MobiDB-lite"/>
    </source>
</evidence>
<feature type="region of interest" description="Disordered" evidence="7">
    <location>
        <begin position="634"/>
        <end position="666"/>
    </location>
</feature>
<keyword evidence="8" id="KW-1133">Transmembrane helix</keyword>
<dbReference type="OrthoDB" id="5287395at2"/>
<keyword evidence="2" id="KW-0963">Cytoplasm</keyword>
<keyword evidence="5 6" id="KW-0175">Coiled coil</keyword>
<organism evidence="9 10">
    <name type="scientific">Pseudobdellovibrio exovorus JSS</name>
    <dbReference type="NCBI Taxonomy" id="1184267"/>
    <lineage>
        <taxon>Bacteria</taxon>
        <taxon>Pseudomonadati</taxon>
        <taxon>Bdellovibrionota</taxon>
        <taxon>Bdellovibrionia</taxon>
        <taxon>Bdellovibrionales</taxon>
        <taxon>Pseudobdellovibrionaceae</taxon>
        <taxon>Pseudobdellovibrio</taxon>
    </lineage>
</organism>
<dbReference type="NCBIfam" id="TIGR03545">
    <property type="entry name" value="TIGR03545 family protein"/>
    <property type="match status" value="1"/>
</dbReference>
<evidence type="ECO:0000313" key="10">
    <source>
        <dbReference type="Proteomes" id="UP000012040"/>
    </source>
</evidence>
<dbReference type="KEGG" id="bex:A11Q_1884"/>
<dbReference type="Proteomes" id="UP000012040">
    <property type="component" value="Chromosome"/>
</dbReference>
<dbReference type="GO" id="GO:0005524">
    <property type="term" value="F:ATP binding"/>
    <property type="evidence" value="ECO:0007669"/>
    <property type="project" value="UniProtKB-KW"/>
</dbReference>
<dbReference type="GO" id="GO:0005875">
    <property type="term" value="C:microtubule associated complex"/>
    <property type="evidence" value="ECO:0007669"/>
    <property type="project" value="TreeGrafter"/>
</dbReference>
<keyword evidence="3" id="KW-0547">Nucleotide-binding</keyword>
<dbReference type="PANTHER" id="PTHR47969:SF15">
    <property type="entry name" value="CHROMOSOME-ASSOCIATED KINESIN KIF4A-RELATED"/>
    <property type="match status" value="1"/>
</dbReference>
<dbReference type="STRING" id="1184267.A11Q_1884"/>
<keyword evidence="8" id="KW-0812">Transmembrane</keyword>
<keyword evidence="8" id="KW-0472">Membrane</keyword>
<gene>
    <name evidence="9" type="ORF">A11Q_1884</name>
</gene>
<protein>
    <recommendedName>
        <fullName evidence="11">TIGR03545 family protein</fullName>
    </recommendedName>
</protein>
<reference evidence="9 10" key="1">
    <citation type="journal article" date="2013" name="ISME J.">
        <title>By their genes ye shall know them: genomic signatures of predatory bacteria.</title>
        <authorList>
            <person name="Pasternak Z."/>
            <person name="Pietrokovski S."/>
            <person name="Rotem O."/>
            <person name="Gophna U."/>
            <person name="Lurie-Weinberger M.N."/>
            <person name="Jurkevitch E."/>
        </authorList>
    </citation>
    <scope>NUCLEOTIDE SEQUENCE [LARGE SCALE GENOMIC DNA]</scope>
    <source>
        <strain evidence="9 10">JSS</strain>
    </source>
</reference>
<evidence type="ECO:0000256" key="3">
    <source>
        <dbReference type="ARBA" id="ARBA00022741"/>
    </source>
</evidence>
<accession>M4VC93</accession>
<evidence type="ECO:0000256" key="8">
    <source>
        <dbReference type="SAM" id="Phobius"/>
    </source>
</evidence>
<name>M4VC93_9BACT</name>
<dbReference type="PATRIC" id="fig|1184267.3.peg.1907"/>
<evidence type="ECO:0008006" key="11">
    <source>
        <dbReference type="Google" id="ProtNLM"/>
    </source>
</evidence>
<dbReference type="GO" id="GO:0051231">
    <property type="term" value="P:spindle elongation"/>
    <property type="evidence" value="ECO:0007669"/>
    <property type="project" value="TreeGrafter"/>
</dbReference>
<keyword evidence="10" id="KW-1185">Reference proteome</keyword>
<evidence type="ECO:0000256" key="5">
    <source>
        <dbReference type="ARBA" id="ARBA00023054"/>
    </source>
</evidence>
<evidence type="ECO:0000256" key="4">
    <source>
        <dbReference type="ARBA" id="ARBA00022840"/>
    </source>
</evidence>
<dbReference type="eggNOG" id="COG2982">
    <property type="taxonomic scope" value="Bacteria"/>
</dbReference>
<sequence>MSKTTTTPPVKKVKKQGPIRWNAIIPFAILMVLTYLYFTLFFDLHMKKAIEWTGYQALGAEVNVGQFKSSFFKGHVQISKLELTNKEKPDYNSIEFADIRFDLNWDALLRVKFVIEEIAVEGIQLMSKRAYRGKVAPPKPPSNEPGFVDQLQSKALNKLDKDNPNNILGDVAQFLQSGNFDAQIQNLEGQLASKRLIEQMNQKWTAKRTDWDAQIKTLPTSEDLKNLNTRFNSIKYKDFQNLQELDASIKEADSLIKEIDARTKQVQELKNNFETDLKSLDQDRKAIELQIKTDIDTLKSHFKIPKIDASSFAKALFMSYLTPYMRKLDDYKAMLQKYLPPKYAKMIDGEKTEAVDDTIQPHPRTVGVTYEFPIQNGYPLFWIQAIRISSQSNAQADYGDFKGLISHITSNQRQIGKPTTLKVDGDYKSLSLKGIHINALFNNINPEVLVKFDLGVDSYPIKDIRLIQSKEADIAIPLSDSKFFTSGEVLGFKTYDLRLSNAFRQVKFDISAENKIVDEVLKSTLGTISQFDLQASAKGELKNLDIDIRSSLGGDLERAFQNLLQNKIKEANEQLQKTVNAEIDKLKAQFNAEVDALKQQAEGEIKKVQTQLDAQKKQTEDKIAQAKKDFEDQVNKAKKEAEDKAKSELQKEGQKQLDGLKKKFGL</sequence>
<dbReference type="AlphaFoldDB" id="M4VC93"/>
<evidence type="ECO:0000256" key="1">
    <source>
        <dbReference type="ARBA" id="ARBA00004496"/>
    </source>
</evidence>
<dbReference type="EMBL" id="CP003537">
    <property type="protein sequence ID" value="AGH96100.1"/>
    <property type="molecule type" value="Genomic_DNA"/>
</dbReference>
<dbReference type="GO" id="GO:0007018">
    <property type="term" value="P:microtubule-based movement"/>
    <property type="evidence" value="ECO:0007669"/>
    <property type="project" value="InterPro"/>
</dbReference>
<dbReference type="HOGENOM" id="CLU_411999_0_0_7"/>
<dbReference type="InterPro" id="IPR019934">
    <property type="entry name" value="CHP03545"/>
</dbReference>
<comment type="subcellular location">
    <subcellularLocation>
        <location evidence="1">Cytoplasm</location>
    </subcellularLocation>
</comment>
<keyword evidence="4" id="KW-0067">ATP-binding</keyword>
<evidence type="ECO:0000256" key="6">
    <source>
        <dbReference type="SAM" id="Coils"/>
    </source>
</evidence>
<dbReference type="PANTHER" id="PTHR47969">
    <property type="entry name" value="CHROMOSOME-ASSOCIATED KINESIN KIF4A-RELATED"/>
    <property type="match status" value="1"/>
</dbReference>
<proteinExistence type="predicted"/>
<dbReference type="GO" id="GO:0003777">
    <property type="term" value="F:microtubule motor activity"/>
    <property type="evidence" value="ECO:0007669"/>
    <property type="project" value="InterPro"/>
</dbReference>